<evidence type="ECO:0000256" key="13">
    <source>
        <dbReference type="PIRSR" id="PIRSR006769-1"/>
    </source>
</evidence>
<keyword evidence="11" id="KW-0511">Multifunctional enzyme</keyword>
<dbReference type="PROSITE" id="PS00903">
    <property type="entry name" value="CYT_DCMP_DEAMINASES_1"/>
    <property type="match status" value="1"/>
</dbReference>
<feature type="active site" description="Proton donor" evidence="13">
    <location>
        <position position="61"/>
    </location>
</feature>
<dbReference type="Pfam" id="PF00383">
    <property type="entry name" value="dCMP_cyt_deam_1"/>
    <property type="match status" value="1"/>
</dbReference>
<dbReference type="PROSITE" id="PS51747">
    <property type="entry name" value="CYT_DCMP_DEAMINASES_2"/>
    <property type="match status" value="1"/>
</dbReference>
<comment type="cofactor">
    <cofactor evidence="12 15">
        <name>Zn(2+)</name>
        <dbReference type="ChEBI" id="CHEBI:29105"/>
    </cofactor>
    <text evidence="12 15">Binds 1 zinc ion.</text>
</comment>
<feature type="binding site" evidence="14">
    <location>
        <position position="193"/>
    </location>
    <ligand>
        <name>substrate</name>
    </ligand>
</feature>
<dbReference type="InterPro" id="IPR004794">
    <property type="entry name" value="Eubact_RibD"/>
</dbReference>
<dbReference type="EC" id="1.1.1.193" evidence="12"/>
<comment type="similarity">
    <text evidence="4 12">In the N-terminal section; belongs to the cytidine and deoxycytidylate deaminase family.</text>
</comment>
<keyword evidence="7 12" id="KW-0479">Metal-binding</keyword>
<comment type="catalytic activity">
    <reaction evidence="12">
        <text>2,5-diamino-6-hydroxy-4-(5-phosphoribosylamino)-pyrimidine + H2O + H(+) = 5-amino-6-(5-phospho-D-ribosylamino)uracil + NH4(+)</text>
        <dbReference type="Rhea" id="RHEA:21868"/>
        <dbReference type="ChEBI" id="CHEBI:15377"/>
        <dbReference type="ChEBI" id="CHEBI:15378"/>
        <dbReference type="ChEBI" id="CHEBI:28938"/>
        <dbReference type="ChEBI" id="CHEBI:58453"/>
        <dbReference type="ChEBI" id="CHEBI:58614"/>
        <dbReference type="EC" id="3.5.4.26"/>
    </reaction>
</comment>
<keyword evidence="10 12" id="KW-0560">Oxidoreductase</keyword>
<evidence type="ECO:0000256" key="11">
    <source>
        <dbReference type="ARBA" id="ARBA00023268"/>
    </source>
</evidence>
<evidence type="ECO:0000256" key="3">
    <source>
        <dbReference type="ARBA" id="ARBA00004910"/>
    </source>
</evidence>
<proteinExistence type="inferred from homology"/>
<dbReference type="Gene3D" id="3.40.140.10">
    <property type="entry name" value="Cytidine Deaminase, domain 2"/>
    <property type="match status" value="1"/>
</dbReference>
<dbReference type="InterPro" id="IPR002125">
    <property type="entry name" value="CMP_dCMP_dom"/>
</dbReference>
<dbReference type="Gene3D" id="3.40.430.10">
    <property type="entry name" value="Dihydrofolate Reductase, subunit A"/>
    <property type="match status" value="1"/>
</dbReference>
<evidence type="ECO:0000256" key="15">
    <source>
        <dbReference type="PIRSR" id="PIRSR006769-3"/>
    </source>
</evidence>
<protein>
    <recommendedName>
        <fullName evidence="12">Riboflavin biosynthesis protein RibD</fullName>
    </recommendedName>
    <domain>
        <recommendedName>
            <fullName evidence="12">Diaminohydroxyphosphoribosylaminopyrimidine deaminase</fullName>
            <shortName evidence="12">DRAP deaminase</shortName>
            <ecNumber evidence="12">3.5.4.26</ecNumber>
        </recommendedName>
        <alternativeName>
            <fullName evidence="12">Riboflavin-specific deaminase</fullName>
        </alternativeName>
    </domain>
    <domain>
        <recommendedName>
            <fullName evidence="12">5-amino-6-(5-phosphoribosylamino)uracil reductase</fullName>
            <ecNumber evidence="12">1.1.1.193</ecNumber>
        </recommendedName>
        <alternativeName>
            <fullName evidence="12">HTP reductase</fullName>
        </alternativeName>
    </domain>
</protein>
<dbReference type="EMBL" id="NJGE01000017">
    <property type="protein sequence ID" value="PIT68405.1"/>
    <property type="molecule type" value="Genomic_DNA"/>
</dbReference>
<dbReference type="SUPFAM" id="SSF53927">
    <property type="entry name" value="Cytidine deaminase-like"/>
    <property type="match status" value="1"/>
</dbReference>
<evidence type="ECO:0000256" key="10">
    <source>
        <dbReference type="ARBA" id="ARBA00023002"/>
    </source>
</evidence>
<evidence type="ECO:0000256" key="2">
    <source>
        <dbReference type="ARBA" id="ARBA00004882"/>
    </source>
</evidence>
<sequence>MNKKVQDERFMAAAIRLAERHVGLTGENPSVGTLIVQNNDGAGPFIVGYGVTALHGRPHAEVQALHMAGSLAQGATAYITLEPCAHYGKTSPCVNALIHSGISRVVVALTDCDKRVDGRGLALLRAADIEVVEGILAEEAFESLWTHWCIRKMQRCAVTFKMAVSADNSVGKREEGGIKISGTLSHTHTHILRAQNNAILVGIGTILADDPQLNCRLPGMEMRSPIRIILDADLSIPLDAKVVQTAIKIPTWVICDVGLSKESKKNALKQYGVFVYSVEMNNGYVEPFVLLQMLYNHGVNSVLLEGGVKTGEKFLNAGCVDHLICFYSPIVLGKNRIEAPHFGNYLSQFHEVETKMFGNDRFYKWRRKTLCSQEL</sequence>
<feature type="binding site" evidence="14">
    <location>
        <position position="213"/>
    </location>
    <ligand>
        <name>substrate</name>
    </ligand>
</feature>
<feature type="binding site" evidence="14">
    <location>
        <position position="209"/>
    </location>
    <ligand>
        <name>NADP(+)</name>
        <dbReference type="ChEBI" id="CHEBI:58349"/>
    </ligand>
</feature>
<comment type="function">
    <text evidence="1 12">Converts 2,5-diamino-6-(ribosylamino)-4(3h)-pyrimidinone 5'-phosphate into 5-amino-6-(ribosylamino)-2,4(1h,3h)-pyrimidinedione 5'-phosphate.</text>
</comment>
<dbReference type="RefSeq" id="WP_100129343.1">
    <property type="nucleotide sequence ID" value="NZ_CADDYI010000014.1"/>
</dbReference>
<dbReference type="GO" id="GO:0009231">
    <property type="term" value="P:riboflavin biosynthetic process"/>
    <property type="evidence" value="ECO:0007669"/>
    <property type="project" value="UniProtKB-UniPathway"/>
</dbReference>
<comment type="catalytic activity">
    <reaction evidence="12">
        <text>5-amino-6-(5-phospho-D-ribitylamino)uracil + NADP(+) = 5-amino-6-(5-phospho-D-ribosylamino)uracil + NADPH + H(+)</text>
        <dbReference type="Rhea" id="RHEA:17845"/>
        <dbReference type="ChEBI" id="CHEBI:15378"/>
        <dbReference type="ChEBI" id="CHEBI:57783"/>
        <dbReference type="ChEBI" id="CHEBI:58349"/>
        <dbReference type="ChEBI" id="CHEBI:58421"/>
        <dbReference type="ChEBI" id="CHEBI:58453"/>
        <dbReference type="EC" id="1.1.1.193"/>
    </reaction>
</comment>
<dbReference type="Pfam" id="PF01872">
    <property type="entry name" value="RibD_C"/>
    <property type="match status" value="1"/>
</dbReference>
<feature type="binding site" evidence="14">
    <location>
        <position position="305"/>
    </location>
    <ligand>
        <name>substrate</name>
    </ligand>
</feature>
<evidence type="ECO:0000256" key="9">
    <source>
        <dbReference type="ARBA" id="ARBA00022857"/>
    </source>
</evidence>
<dbReference type="PANTHER" id="PTHR38011:SF7">
    <property type="entry name" value="2,5-DIAMINO-6-RIBOSYLAMINO-4(3H)-PYRIMIDINONE 5'-PHOSPHATE REDUCTASE"/>
    <property type="match status" value="1"/>
</dbReference>
<feature type="domain" description="CMP/dCMP-type deaminase" evidence="16">
    <location>
        <begin position="5"/>
        <end position="123"/>
    </location>
</feature>
<feature type="binding site" evidence="14">
    <location>
        <position position="163"/>
    </location>
    <ligand>
        <name>NADP(+)</name>
        <dbReference type="ChEBI" id="CHEBI:58349"/>
    </ligand>
</feature>
<evidence type="ECO:0000256" key="5">
    <source>
        <dbReference type="ARBA" id="ARBA00007417"/>
    </source>
</evidence>
<evidence type="ECO:0000256" key="14">
    <source>
        <dbReference type="PIRSR" id="PIRSR006769-2"/>
    </source>
</evidence>
<dbReference type="UniPathway" id="UPA00275">
    <property type="reaction ID" value="UER00401"/>
</dbReference>
<feature type="binding site" evidence="14">
    <location>
        <position position="216"/>
    </location>
    <ligand>
        <name>substrate</name>
    </ligand>
</feature>
<keyword evidence="12" id="KW-0378">Hydrolase</keyword>
<dbReference type="AlphaFoldDB" id="A0A2M6UQF6"/>
<dbReference type="STRING" id="85701.BM1374166_01249"/>
<evidence type="ECO:0000313" key="17">
    <source>
        <dbReference type="EMBL" id="PIT68405.1"/>
    </source>
</evidence>
<dbReference type="SUPFAM" id="SSF53597">
    <property type="entry name" value="Dihydrofolate reductase-like"/>
    <property type="match status" value="1"/>
</dbReference>
<dbReference type="GO" id="GO:0008703">
    <property type="term" value="F:5-amino-6-(5-phosphoribosylamino)uracil reductase activity"/>
    <property type="evidence" value="ECO:0007669"/>
    <property type="project" value="UniProtKB-EC"/>
</dbReference>
<evidence type="ECO:0000256" key="1">
    <source>
        <dbReference type="ARBA" id="ARBA00002151"/>
    </source>
</evidence>
<evidence type="ECO:0000256" key="4">
    <source>
        <dbReference type="ARBA" id="ARBA00005259"/>
    </source>
</evidence>
<gene>
    <name evidence="17" type="primary">ribD</name>
    <name evidence="17" type="ORF">CER18_07095</name>
</gene>
<evidence type="ECO:0000313" key="18">
    <source>
        <dbReference type="Proteomes" id="UP000229839"/>
    </source>
</evidence>
<evidence type="ECO:0000256" key="12">
    <source>
        <dbReference type="PIRNR" id="PIRNR006769"/>
    </source>
</evidence>
<feature type="binding site" evidence="14">
    <location>
        <position position="205"/>
    </location>
    <ligand>
        <name>NADP(+)</name>
        <dbReference type="ChEBI" id="CHEBI:58349"/>
    </ligand>
</feature>
<feature type="binding site" evidence="15">
    <location>
        <position position="84"/>
    </location>
    <ligand>
        <name>Zn(2+)</name>
        <dbReference type="ChEBI" id="CHEBI:29105"/>
        <note>catalytic</note>
    </ligand>
</feature>
<feature type="binding site" evidence="15">
    <location>
        <position position="93"/>
    </location>
    <ligand>
        <name>Zn(2+)</name>
        <dbReference type="ChEBI" id="CHEBI:29105"/>
        <note>catalytic</note>
    </ligand>
</feature>
<dbReference type="InterPro" id="IPR002734">
    <property type="entry name" value="RibDG_C"/>
</dbReference>
<comment type="pathway">
    <text evidence="3 12">Cofactor biosynthesis; riboflavin biosynthesis; 5-amino-6-(D-ribitylamino)uracil from GTP: step 3/4.</text>
</comment>
<name>A0A2M6UQF6_9HYPH</name>
<feature type="binding site" evidence="15">
    <location>
        <position position="59"/>
    </location>
    <ligand>
        <name>Zn(2+)</name>
        <dbReference type="ChEBI" id="CHEBI:29105"/>
        <note>catalytic</note>
    </ligand>
</feature>
<evidence type="ECO:0000256" key="6">
    <source>
        <dbReference type="ARBA" id="ARBA00022619"/>
    </source>
</evidence>
<dbReference type="PIRSF" id="PIRSF006769">
    <property type="entry name" value="RibD"/>
    <property type="match status" value="1"/>
</dbReference>
<organism evidence="17 18">
    <name type="scientific">Bartonella tribocorum</name>
    <dbReference type="NCBI Taxonomy" id="85701"/>
    <lineage>
        <taxon>Bacteria</taxon>
        <taxon>Pseudomonadati</taxon>
        <taxon>Pseudomonadota</taxon>
        <taxon>Alphaproteobacteria</taxon>
        <taxon>Hyphomicrobiales</taxon>
        <taxon>Bartonellaceae</taxon>
        <taxon>Bartonella</taxon>
    </lineage>
</organism>
<dbReference type="GO" id="GO:0008835">
    <property type="term" value="F:diaminohydroxyphosphoribosylaminopyrimidine deaminase activity"/>
    <property type="evidence" value="ECO:0007669"/>
    <property type="project" value="UniProtKB-EC"/>
</dbReference>
<evidence type="ECO:0000259" key="16">
    <source>
        <dbReference type="PROSITE" id="PS51747"/>
    </source>
</evidence>
<comment type="similarity">
    <text evidence="5 12">In the C-terminal section; belongs to the HTP reductase family.</text>
</comment>
<comment type="pathway">
    <text evidence="2 12">Cofactor biosynthesis; riboflavin biosynthesis; 5-amino-6-(D-ribitylamino)uracil from GTP: step 2/4.</text>
</comment>
<keyword evidence="8 12" id="KW-0862">Zinc</keyword>
<dbReference type="GO" id="GO:0008270">
    <property type="term" value="F:zinc ion binding"/>
    <property type="evidence" value="ECO:0007669"/>
    <property type="project" value="InterPro"/>
</dbReference>
<dbReference type="InterPro" id="IPR050765">
    <property type="entry name" value="Riboflavin_Biosynth_HTPR"/>
</dbReference>
<dbReference type="InterPro" id="IPR016192">
    <property type="entry name" value="APOBEC/CMP_deaminase_Zn-bd"/>
</dbReference>
<dbReference type="CDD" id="cd01284">
    <property type="entry name" value="Riboflavin_deaminase-reductase"/>
    <property type="match status" value="1"/>
</dbReference>
<dbReference type="Proteomes" id="UP000229839">
    <property type="component" value="Unassembled WGS sequence"/>
</dbReference>
<dbReference type="OrthoDB" id="9800865at2"/>
<comment type="caution">
    <text evidence="17">The sequence shown here is derived from an EMBL/GenBank/DDBJ whole genome shotgun (WGS) entry which is preliminary data.</text>
</comment>
<evidence type="ECO:0000256" key="8">
    <source>
        <dbReference type="ARBA" id="ARBA00022833"/>
    </source>
</evidence>
<dbReference type="PANTHER" id="PTHR38011">
    <property type="entry name" value="DIHYDROFOLATE REDUCTASE FAMILY PROTEIN (AFU_ORTHOLOGUE AFUA_8G06820)"/>
    <property type="match status" value="1"/>
</dbReference>
<reference evidence="17 18" key="1">
    <citation type="submission" date="2017-06" db="EMBL/GenBank/DDBJ databases">
        <title>Draft genome of Bartonella tribocorum strain L103, isolated from a rodent in Laos.</title>
        <authorList>
            <person name="Hadjadj L."/>
            <person name="Jiyipong T."/>
            <person name="Morand S."/>
            <person name="Diene S.M."/>
            <person name="Rolain J.-M."/>
        </authorList>
    </citation>
    <scope>NUCLEOTIDE SEQUENCE [LARGE SCALE GENOMIC DNA]</scope>
    <source>
        <strain evidence="17 18">L103</strain>
    </source>
</reference>
<dbReference type="NCBIfam" id="TIGR00326">
    <property type="entry name" value="eubact_ribD"/>
    <property type="match status" value="1"/>
</dbReference>
<keyword evidence="9 12" id="KW-0521">NADP</keyword>
<accession>A0A2M6UQF6</accession>
<keyword evidence="6 12" id="KW-0686">Riboflavin biosynthesis</keyword>
<evidence type="ECO:0000256" key="7">
    <source>
        <dbReference type="ARBA" id="ARBA00022723"/>
    </source>
</evidence>
<dbReference type="InterPro" id="IPR024072">
    <property type="entry name" value="DHFR-like_dom_sf"/>
</dbReference>
<dbReference type="EC" id="3.5.4.26" evidence="12"/>
<dbReference type="InterPro" id="IPR016193">
    <property type="entry name" value="Cytidine_deaminase-like"/>
</dbReference>